<dbReference type="EMBL" id="CP033073">
    <property type="protein sequence ID" value="AYN40339.1"/>
    <property type="molecule type" value="Genomic_DNA"/>
</dbReference>
<dbReference type="Gene3D" id="3.40.50.1000">
    <property type="entry name" value="HAD superfamily/HAD-like"/>
    <property type="match status" value="1"/>
</dbReference>
<dbReference type="OrthoDB" id="323926at2"/>
<dbReference type="KEGG" id="sdd:D9753_17095"/>
<dbReference type="InterPro" id="IPR023214">
    <property type="entry name" value="HAD_sf"/>
</dbReference>
<sequence>MPSADGVKCVVWDLDGTLWDGVAVERADGGLPEVRPDMLAAVDTLAGHGVLSGIASRSAPEVLERVTRDPRLAARFLAPRVSWQDKSHALRAIAAELGVAVESLLLVDDSPYERAEVEALLPGVRTAAPQDVPALLDALAGRPVTPEARARAGLYRTEEARRRAGERFAGGREEFLRWCGMRMEAGAAGGAELPRALELAERTHRLNSSGLDREQVRVLVERGGHRLFTARMTDRFGDYGIIGTALVRPGPAEWSVPLFALSCRIAGRGASVAFLRWLMEQARSAGADTFALDLRPTEANTELRLLFRQAGLRAGADGGGPAPSTVTLSRTLHGDLPPWPAWLRVRPLPIGTPS</sequence>
<accession>A0A3G2JI75</accession>
<dbReference type="InterPro" id="IPR016181">
    <property type="entry name" value="Acyl_CoA_acyltransferase"/>
</dbReference>
<dbReference type="SUPFAM" id="SSF55729">
    <property type="entry name" value="Acyl-CoA N-acyltransferases (Nat)"/>
    <property type="match status" value="1"/>
</dbReference>
<dbReference type="RefSeq" id="WP_121787792.1">
    <property type="nucleotide sequence ID" value="NZ_CP033073.1"/>
</dbReference>
<dbReference type="SUPFAM" id="SSF56784">
    <property type="entry name" value="HAD-like"/>
    <property type="match status" value="1"/>
</dbReference>
<proteinExistence type="predicted"/>
<evidence type="ECO:0000313" key="2">
    <source>
        <dbReference type="Proteomes" id="UP000268329"/>
    </source>
</evidence>
<keyword evidence="2" id="KW-1185">Reference proteome</keyword>
<dbReference type="Proteomes" id="UP000268329">
    <property type="component" value="Chromosome"/>
</dbReference>
<dbReference type="InterPro" id="IPR010037">
    <property type="entry name" value="FkbH_domain"/>
</dbReference>
<reference evidence="1 2" key="1">
    <citation type="submission" date="2018-10" db="EMBL/GenBank/DDBJ databases">
        <title>The genome of Streptomyces dangxiongensis Z022.</title>
        <authorList>
            <person name="Zhang B."/>
        </authorList>
    </citation>
    <scope>NUCLEOTIDE SEQUENCE [LARGE SCALE GENOMIC DNA]</scope>
    <source>
        <strain evidence="1 2">Z022</strain>
    </source>
</reference>
<dbReference type="Gene3D" id="3.40.630.30">
    <property type="match status" value="1"/>
</dbReference>
<evidence type="ECO:0000313" key="1">
    <source>
        <dbReference type="EMBL" id="AYN40339.1"/>
    </source>
</evidence>
<gene>
    <name evidence="1" type="ORF">D9753_17095</name>
</gene>
<dbReference type="AlphaFoldDB" id="A0A3G2JI75"/>
<name>A0A3G2JI75_9ACTN</name>
<dbReference type="NCBIfam" id="TIGR01686">
    <property type="entry name" value="FkbH"/>
    <property type="match status" value="1"/>
</dbReference>
<dbReference type="InterPro" id="IPR036412">
    <property type="entry name" value="HAD-like_sf"/>
</dbReference>
<organism evidence="1 2">
    <name type="scientific">Streptomyces dangxiongensis</name>
    <dbReference type="NCBI Taxonomy" id="1442032"/>
    <lineage>
        <taxon>Bacteria</taxon>
        <taxon>Bacillati</taxon>
        <taxon>Actinomycetota</taxon>
        <taxon>Actinomycetes</taxon>
        <taxon>Kitasatosporales</taxon>
        <taxon>Streptomycetaceae</taxon>
        <taxon>Streptomyces</taxon>
    </lineage>
</organism>
<protein>
    <submittedName>
        <fullName evidence="1">FkbH-like protein</fullName>
    </submittedName>
</protein>